<dbReference type="InterPro" id="IPR000415">
    <property type="entry name" value="Nitroreductase-like"/>
</dbReference>
<evidence type="ECO:0000313" key="6">
    <source>
        <dbReference type="Proteomes" id="UP000199158"/>
    </source>
</evidence>
<gene>
    <name evidence="5" type="ORF">SAMN05216180_2767</name>
</gene>
<dbReference type="OrthoDB" id="9810617at2"/>
<keyword evidence="2" id="KW-0963">Cytoplasm</keyword>
<keyword evidence="3" id="KW-0560">Oxidoreductase</keyword>
<dbReference type="AlphaFoldDB" id="A0A1H8DS31"/>
<protein>
    <recommendedName>
        <fullName evidence="4">Nitroreductase domain-containing protein</fullName>
    </recommendedName>
</protein>
<evidence type="ECO:0000256" key="3">
    <source>
        <dbReference type="ARBA" id="ARBA00023002"/>
    </source>
</evidence>
<dbReference type="CDD" id="cd02140">
    <property type="entry name" value="Frm2-like"/>
    <property type="match status" value="1"/>
</dbReference>
<proteinExistence type="predicted"/>
<dbReference type="FunFam" id="3.40.109.10:FF:000001">
    <property type="entry name" value="Nitroreductase family"/>
    <property type="match status" value="1"/>
</dbReference>
<keyword evidence="6" id="KW-1185">Reference proteome</keyword>
<dbReference type="STRING" id="474960.SAMN05216180_2767"/>
<dbReference type="Proteomes" id="UP000199158">
    <property type="component" value="Unassembled WGS sequence"/>
</dbReference>
<sequence length="199" mass="22368">MSKTFREIMQDRRSIYAIKGESTISDEHIIDIIEASVKHTPSAFHSQSARVAVLFGENHKKLWGIAMETLRKLVPAEHFEATKAKIDSFAAGYGTVLYFDDTAVTNGFAAQFELYKDNFPIWAQQANGMLQFAIWCQLEAEGLGATLQHYNPLIDDEVKATFGLPDSWKLIAQMPFGTPTAAPDEKQFVPLTERVKILR</sequence>
<dbReference type="GO" id="GO:0034599">
    <property type="term" value="P:cellular response to oxidative stress"/>
    <property type="evidence" value="ECO:0007669"/>
    <property type="project" value="InterPro"/>
</dbReference>
<feature type="domain" description="Nitroreductase" evidence="4">
    <location>
        <begin position="11"/>
        <end position="177"/>
    </location>
</feature>
<evidence type="ECO:0000256" key="1">
    <source>
        <dbReference type="ARBA" id="ARBA00004496"/>
    </source>
</evidence>
<dbReference type="SUPFAM" id="SSF55469">
    <property type="entry name" value="FMN-dependent nitroreductase-like"/>
    <property type="match status" value="1"/>
</dbReference>
<dbReference type="PANTHER" id="PTHR43035:SF1">
    <property type="entry name" value="FATTY ACID REPRESSION MUTANT PROTEIN 2-RELATED"/>
    <property type="match status" value="1"/>
</dbReference>
<dbReference type="InterPro" id="IPR033877">
    <property type="entry name" value="Frm2/Hbn1"/>
</dbReference>
<dbReference type="PANTHER" id="PTHR43035">
    <property type="entry name" value="FATTY ACID REPRESSION MUTANT PROTEIN 2-RELATED"/>
    <property type="match status" value="1"/>
</dbReference>
<reference evidence="5 6" key="1">
    <citation type="submission" date="2016-10" db="EMBL/GenBank/DDBJ databases">
        <authorList>
            <person name="de Groot N.N."/>
        </authorList>
    </citation>
    <scope>NUCLEOTIDE SEQUENCE [LARGE SCALE GENOMIC DNA]</scope>
    <source>
        <strain evidence="5 6">CGMCC 1.5070</strain>
    </source>
</reference>
<dbReference type="InterPro" id="IPR029479">
    <property type="entry name" value="Nitroreductase"/>
</dbReference>
<dbReference type="Pfam" id="PF00881">
    <property type="entry name" value="Nitroreductase"/>
    <property type="match status" value="1"/>
</dbReference>
<organism evidence="5 6">
    <name type="scientific">Hydrogenoanaerobacterium saccharovorans</name>
    <dbReference type="NCBI Taxonomy" id="474960"/>
    <lineage>
        <taxon>Bacteria</taxon>
        <taxon>Bacillati</taxon>
        <taxon>Bacillota</taxon>
        <taxon>Clostridia</taxon>
        <taxon>Eubacteriales</taxon>
        <taxon>Oscillospiraceae</taxon>
        <taxon>Hydrogenoanaerobacterium</taxon>
    </lineage>
</organism>
<comment type="subcellular location">
    <subcellularLocation>
        <location evidence="1">Cytoplasm</location>
    </subcellularLocation>
</comment>
<dbReference type="Gene3D" id="3.40.109.10">
    <property type="entry name" value="NADH Oxidase"/>
    <property type="match status" value="1"/>
</dbReference>
<dbReference type="EMBL" id="FOCG01000003">
    <property type="protein sequence ID" value="SEN10072.1"/>
    <property type="molecule type" value="Genomic_DNA"/>
</dbReference>
<evidence type="ECO:0000313" key="5">
    <source>
        <dbReference type="EMBL" id="SEN10072.1"/>
    </source>
</evidence>
<dbReference type="GO" id="GO:0005737">
    <property type="term" value="C:cytoplasm"/>
    <property type="evidence" value="ECO:0007669"/>
    <property type="project" value="UniProtKB-SubCell"/>
</dbReference>
<dbReference type="RefSeq" id="WP_092756170.1">
    <property type="nucleotide sequence ID" value="NZ_FOCG01000003.1"/>
</dbReference>
<evidence type="ECO:0000259" key="4">
    <source>
        <dbReference type="Pfam" id="PF00881"/>
    </source>
</evidence>
<evidence type="ECO:0000256" key="2">
    <source>
        <dbReference type="ARBA" id="ARBA00022490"/>
    </source>
</evidence>
<dbReference type="GO" id="GO:0016491">
    <property type="term" value="F:oxidoreductase activity"/>
    <property type="evidence" value="ECO:0007669"/>
    <property type="project" value="UniProtKB-KW"/>
</dbReference>
<accession>A0A1H8DS31</accession>
<name>A0A1H8DS31_9FIRM</name>